<keyword evidence="4 8" id="KW-0518">Myosin</keyword>
<dbReference type="InParanoid" id="D8S643"/>
<dbReference type="Pfam" id="PF00612">
    <property type="entry name" value="IQ"/>
    <property type="match status" value="2"/>
</dbReference>
<dbReference type="OMA" id="KYQTFCT"/>
<feature type="compositionally biased region" description="Low complexity" evidence="9">
    <location>
        <begin position="934"/>
        <end position="946"/>
    </location>
</feature>
<evidence type="ECO:0000256" key="3">
    <source>
        <dbReference type="ARBA" id="ARBA00022840"/>
    </source>
</evidence>
<dbReference type="Gene3D" id="6.20.240.20">
    <property type="match status" value="1"/>
</dbReference>
<keyword evidence="3 8" id="KW-0067">ATP-binding</keyword>
<dbReference type="AlphaFoldDB" id="D8S643"/>
<feature type="binding site" evidence="8">
    <location>
        <begin position="154"/>
        <end position="161"/>
    </location>
    <ligand>
        <name>ATP</name>
        <dbReference type="ChEBI" id="CHEBI:30616"/>
    </ligand>
</feature>
<dbReference type="SMART" id="SM00015">
    <property type="entry name" value="IQ"/>
    <property type="match status" value="4"/>
</dbReference>
<evidence type="ECO:0000313" key="12">
    <source>
        <dbReference type="Proteomes" id="UP000001514"/>
    </source>
</evidence>
<feature type="region of interest" description="Disordered" evidence="9">
    <location>
        <begin position="907"/>
        <end position="953"/>
    </location>
</feature>
<dbReference type="STRING" id="88036.D8S643"/>
<dbReference type="HOGENOM" id="CLU_000192_7_2_1"/>
<evidence type="ECO:0000256" key="8">
    <source>
        <dbReference type="PROSITE-ProRule" id="PRU00782"/>
    </source>
</evidence>
<dbReference type="FunFam" id="1.10.10.820:FF:000001">
    <property type="entry name" value="Myosin heavy chain"/>
    <property type="match status" value="1"/>
</dbReference>
<evidence type="ECO:0000259" key="10">
    <source>
        <dbReference type="PROSITE" id="PS51456"/>
    </source>
</evidence>
<dbReference type="InterPro" id="IPR027417">
    <property type="entry name" value="P-loop_NTPase"/>
</dbReference>
<dbReference type="SMART" id="SM00242">
    <property type="entry name" value="MYSc"/>
    <property type="match status" value="1"/>
</dbReference>
<keyword evidence="12" id="KW-1185">Reference proteome</keyword>
<sequence length="1052" mass="119685">MNYLVFWQNSRVWCRSTEGEWILGTLQAVGDASPVISVLDGQVIKAETSMVLPANPDILEGIDDLIQLSYLNEPAVLHNLKYRYSQGFIYTKAGPVLIAINPFKKVPIYSSEYIDMFRQHGSKAGLSPHVYATADSAYKEMITAGLNQSIIISGESGAGKTETAKIAMQYLAALGGGGGVENEILETNPILEAFGNAKTLRNNNSSRFGKLIDIFFDSAGKICGAKIQTYLLEKSRVVHQAPGERSYHVFYQLCAGADAGMRDRLKLRHASDYHFLNQGKCLAIENVDDAGQFHRMLNAMNTVQINQEDQEKAFKMLAAVLWLGNVAFSIIDNENHVTVTNDEAIQVAASLLECGALDLIQALCTRKIRARNEDIVQKLTYPQAVDARDALAKALYASLFDWLVERINISMEAGKKRTGKTISILDIYGFESFQSNSFEQLCINYANERLQQHFNRHLFKLEQEEYSAEGIDWTRVEFVDNQECLDLIEKRPLGLISLLDEECTFPQSTEISLAMKLSKHLSKNSHFKAERDTGFTIRHYAGEVTYSTSGIMEKNRDLLHTDILELLSSCKSSLSRAFSAKKGEGFRKESQKQSVSTKFKGQLFRLLQRLENTSPHFIRCVKPNAYQLPDNFEQDLVLQQLRCCGVLEVVRITRSGYPSRHLHQHFADRFRIMLQKQASDTRDALSVCISILQHFNVSPETYQVGLTKLFFRSGQIAVLEEKRTRTLNGIVGAQALYRGYRARLYFKRLRRSTVLWQSLVRGMQVRAMFKKLKQRHRAAIFIQKHVKGIFSRASYKDLLRRHHATLTIQRHFKGLVARNELRRLKRRNVAAIVDSGHENRALAAELLAWKQRALVAEQAVWDKDVENAAMVHKLQQYEQRWSEYEARMNAMEEVWQKQMTSLQQSLAAAKRSLTSEDPVPESATSVTPEPGFITASTTATSNQTSSDNHSNFPRDFDAGKSVVGQLVKEYEHRTQVFNDDADFLVEVKSGQVEANLSPEDELKKLKHRFDVWKKDFKGRLRETKVILQKLSHVDEERSRKHKSWWSSRRANQ</sequence>
<keyword evidence="2 8" id="KW-0547">Nucleotide-binding</keyword>
<protein>
    <recommendedName>
        <fullName evidence="10">Myosin motor domain-containing protein</fullName>
    </recommendedName>
</protein>
<dbReference type="PANTHER" id="PTHR13140">
    <property type="entry name" value="MYOSIN"/>
    <property type="match status" value="1"/>
</dbReference>
<evidence type="ECO:0000256" key="9">
    <source>
        <dbReference type="SAM" id="MobiDB-lite"/>
    </source>
</evidence>
<dbReference type="Gramene" id="EFJ20281">
    <property type="protein sequence ID" value="EFJ20281"/>
    <property type="gene ID" value="SELMODRAFT_109322"/>
</dbReference>
<keyword evidence="5 8" id="KW-0505">Motor protein</keyword>
<dbReference type="FunCoup" id="D8S643">
    <property type="interactions" value="1049"/>
</dbReference>
<dbReference type="InterPro" id="IPR000048">
    <property type="entry name" value="IQ_motif_EF-hand-BS"/>
</dbReference>
<proteinExistence type="inferred from homology"/>
<keyword evidence="6 8" id="KW-0009">Actin-binding</keyword>
<keyword evidence="1" id="KW-0677">Repeat</keyword>
<comment type="similarity">
    <text evidence="7">Belongs to the TRAFAC class myosin-kinesin ATPase superfamily. Myosin family. Plant myosin class VIII subfamily.</text>
</comment>
<dbReference type="GO" id="GO:0051015">
    <property type="term" value="F:actin filament binding"/>
    <property type="evidence" value="ECO:0000318"/>
    <property type="project" value="GO_Central"/>
</dbReference>
<dbReference type="GO" id="GO:0030048">
    <property type="term" value="P:actin filament-based movement"/>
    <property type="evidence" value="ECO:0007669"/>
    <property type="project" value="UniProtKB-ARBA"/>
</dbReference>
<dbReference type="PRINTS" id="PR00193">
    <property type="entry name" value="MYOSINHEAVY"/>
</dbReference>
<name>D8S643_SELML</name>
<dbReference type="CDD" id="cd01383">
    <property type="entry name" value="MYSc_Myo8"/>
    <property type="match status" value="1"/>
</dbReference>
<evidence type="ECO:0000256" key="6">
    <source>
        <dbReference type="ARBA" id="ARBA00023203"/>
    </source>
</evidence>
<dbReference type="Gene3D" id="1.20.5.190">
    <property type="match status" value="2"/>
</dbReference>
<accession>D8S643</accession>
<evidence type="ECO:0000313" key="11">
    <source>
        <dbReference type="EMBL" id="EFJ20281.1"/>
    </source>
</evidence>
<dbReference type="GO" id="GO:0015629">
    <property type="term" value="C:actin cytoskeleton"/>
    <property type="evidence" value="ECO:0000318"/>
    <property type="project" value="GO_Central"/>
</dbReference>
<dbReference type="GO" id="GO:0007015">
    <property type="term" value="P:actin filament organization"/>
    <property type="evidence" value="ECO:0000318"/>
    <property type="project" value="GO_Central"/>
</dbReference>
<feature type="region of interest" description="Actin-binding" evidence="8">
    <location>
        <begin position="603"/>
        <end position="625"/>
    </location>
</feature>
<dbReference type="SUPFAM" id="SSF52540">
    <property type="entry name" value="P-loop containing nucleoside triphosphate hydrolases"/>
    <property type="match status" value="2"/>
</dbReference>
<gene>
    <name evidence="11" type="ORF">SELMODRAFT_109322</name>
</gene>
<organism evidence="12">
    <name type="scientific">Selaginella moellendorffii</name>
    <name type="common">Spikemoss</name>
    <dbReference type="NCBI Taxonomy" id="88036"/>
    <lineage>
        <taxon>Eukaryota</taxon>
        <taxon>Viridiplantae</taxon>
        <taxon>Streptophyta</taxon>
        <taxon>Embryophyta</taxon>
        <taxon>Tracheophyta</taxon>
        <taxon>Lycopodiopsida</taxon>
        <taxon>Selaginellales</taxon>
        <taxon>Selaginellaceae</taxon>
        <taxon>Selaginella</taxon>
    </lineage>
</organism>
<dbReference type="EMBL" id="GL377603">
    <property type="protein sequence ID" value="EFJ20281.1"/>
    <property type="molecule type" value="Genomic_DNA"/>
</dbReference>
<dbReference type="InterPro" id="IPR001609">
    <property type="entry name" value="Myosin_head_motor_dom-like"/>
</dbReference>
<dbReference type="eggNOG" id="KOG0160">
    <property type="taxonomic scope" value="Eukaryota"/>
</dbReference>
<dbReference type="GO" id="GO:0016020">
    <property type="term" value="C:membrane"/>
    <property type="evidence" value="ECO:0000318"/>
    <property type="project" value="GO_Central"/>
</dbReference>
<evidence type="ECO:0000256" key="4">
    <source>
        <dbReference type="ARBA" id="ARBA00023123"/>
    </source>
</evidence>
<dbReference type="KEGG" id="smo:SELMODRAFT_109322"/>
<dbReference type="Pfam" id="PF00063">
    <property type="entry name" value="Myosin_head"/>
    <property type="match status" value="1"/>
</dbReference>
<dbReference type="GO" id="GO:0005524">
    <property type="term" value="F:ATP binding"/>
    <property type="evidence" value="ECO:0007669"/>
    <property type="project" value="UniProtKB-UniRule"/>
</dbReference>
<reference evidence="11 12" key="1">
    <citation type="journal article" date="2011" name="Science">
        <title>The Selaginella genome identifies genetic changes associated with the evolution of vascular plants.</title>
        <authorList>
            <person name="Banks J.A."/>
            <person name="Nishiyama T."/>
            <person name="Hasebe M."/>
            <person name="Bowman J.L."/>
            <person name="Gribskov M."/>
            <person name="dePamphilis C."/>
            <person name="Albert V.A."/>
            <person name="Aono N."/>
            <person name="Aoyama T."/>
            <person name="Ambrose B.A."/>
            <person name="Ashton N.W."/>
            <person name="Axtell M.J."/>
            <person name="Barker E."/>
            <person name="Barker M.S."/>
            <person name="Bennetzen J.L."/>
            <person name="Bonawitz N.D."/>
            <person name="Chapple C."/>
            <person name="Cheng C."/>
            <person name="Correa L.G."/>
            <person name="Dacre M."/>
            <person name="DeBarry J."/>
            <person name="Dreyer I."/>
            <person name="Elias M."/>
            <person name="Engstrom E.M."/>
            <person name="Estelle M."/>
            <person name="Feng L."/>
            <person name="Finet C."/>
            <person name="Floyd S.K."/>
            <person name="Frommer W.B."/>
            <person name="Fujita T."/>
            <person name="Gramzow L."/>
            <person name="Gutensohn M."/>
            <person name="Harholt J."/>
            <person name="Hattori M."/>
            <person name="Heyl A."/>
            <person name="Hirai T."/>
            <person name="Hiwatashi Y."/>
            <person name="Ishikawa M."/>
            <person name="Iwata M."/>
            <person name="Karol K.G."/>
            <person name="Koehler B."/>
            <person name="Kolukisaoglu U."/>
            <person name="Kubo M."/>
            <person name="Kurata T."/>
            <person name="Lalonde S."/>
            <person name="Li K."/>
            <person name="Li Y."/>
            <person name="Litt A."/>
            <person name="Lyons E."/>
            <person name="Manning G."/>
            <person name="Maruyama T."/>
            <person name="Michael T.P."/>
            <person name="Mikami K."/>
            <person name="Miyazaki S."/>
            <person name="Morinaga S."/>
            <person name="Murata T."/>
            <person name="Mueller-Roeber B."/>
            <person name="Nelson D.R."/>
            <person name="Obara M."/>
            <person name="Oguri Y."/>
            <person name="Olmstead R.G."/>
            <person name="Onodera N."/>
            <person name="Petersen B.L."/>
            <person name="Pils B."/>
            <person name="Prigge M."/>
            <person name="Rensing S.A."/>
            <person name="Riano-Pachon D.M."/>
            <person name="Roberts A.W."/>
            <person name="Sato Y."/>
            <person name="Scheller H.V."/>
            <person name="Schulz B."/>
            <person name="Schulz C."/>
            <person name="Shakirov E.V."/>
            <person name="Shibagaki N."/>
            <person name="Shinohara N."/>
            <person name="Shippen D.E."/>
            <person name="Soerensen I."/>
            <person name="Sotooka R."/>
            <person name="Sugimoto N."/>
            <person name="Sugita M."/>
            <person name="Sumikawa N."/>
            <person name="Tanurdzic M."/>
            <person name="Theissen G."/>
            <person name="Ulvskov P."/>
            <person name="Wakazuki S."/>
            <person name="Weng J.K."/>
            <person name="Willats W.W."/>
            <person name="Wipf D."/>
            <person name="Wolf P.G."/>
            <person name="Yang L."/>
            <person name="Zimmer A.D."/>
            <person name="Zhu Q."/>
            <person name="Mitros T."/>
            <person name="Hellsten U."/>
            <person name="Loque D."/>
            <person name="Otillar R."/>
            <person name="Salamov A."/>
            <person name="Schmutz J."/>
            <person name="Shapiro H."/>
            <person name="Lindquist E."/>
            <person name="Lucas S."/>
            <person name="Rokhsar D."/>
            <person name="Grigoriev I.V."/>
        </authorList>
    </citation>
    <scope>NUCLEOTIDE SEQUENCE [LARGE SCALE GENOMIC DNA]</scope>
</reference>
<dbReference type="PROSITE" id="PS50096">
    <property type="entry name" value="IQ"/>
    <property type="match status" value="4"/>
</dbReference>
<dbReference type="GO" id="GO:0005737">
    <property type="term" value="C:cytoplasm"/>
    <property type="evidence" value="ECO:0000318"/>
    <property type="project" value="GO_Central"/>
</dbReference>
<dbReference type="InterPro" id="IPR036022">
    <property type="entry name" value="MYSc_Myo8"/>
</dbReference>
<dbReference type="FunFam" id="1.20.58.530:FF:000013">
    <property type="entry name" value="Unconventional myosin-XIX"/>
    <property type="match status" value="1"/>
</dbReference>
<evidence type="ECO:0000256" key="1">
    <source>
        <dbReference type="ARBA" id="ARBA00022737"/>
    </source>
</evidence>
<dbReference type="Gene3D" id="1.20.120.720">
    <property type="entry name" value="Myosin VI head, motor domain, U50 subdomain"/>
    <property type="match status" value="1"/>
</dbReference>
<dbReference type="Proteomes" id="UP000001514">
    <property type="component" value="Unassembled WGS sequence"/>
</dbReference>
<dbReference type="Gene3D" id="1.10.10.820">
    <property type="match status" value="1"/>
</dbReference>
<evidence type="ECO:0000256" key="5">
    <source>
        <dbReference type="ARBA" id="ARBA00023175"/>
    </source>
</evidence>
<dbReference type="InterPro" id="IPR057535">
    <property type="entry name" value="MYO1-3_N_SH3"/>
</dbReference>
<dbReference type="GO" id="GO:0016459">
    <property type="term" value="C:myosin complex"/>
    <property type="evidence" value="ECO:0007669"/>
    <property type="project" value="UniProtKB-KW"/>
</dbReference>
<dbReference type="Gene3D" id="3.40.850.10">
    <property type="entry name" value="Kinesin motor domain"/>
    <property type="match status" value="1"/>
</dbReference>
<feature type="domain" description="Myosin motor" evidence="10">
    <location>
        <begin position="60"/>
        <end position="724"/>
    </location>
</feature>
<dbReference type="Gene3D" id="1.20.58.530">
    <property type="match status" value="1"/>
</dbReference>
<dbReference type="GO" id="GO:0000146">
    <property type="term" value="F:microfilament motor activity"/>
    <property type="evidence" value="ECO:0000318"/>
    <property type="project" value="GO_Central"/>
</dbReference>
<dbReference type="InterPro" id="IPR036961">
    <property type="entry name" value="Kinesin_motor_dom_sf"/>
</dbReference>
<evidence type="ECO:0000256" key="7">
    <source>
        <dbReference type="ARBA" id="ARBA00060862"/>
    </source>
</evidence>
<evidence type="ECO:0000256" key="2">
    <source>
        <dbReference type="ARBA" id="ARBA00022741"/>
    </source>
</evidence>
<dbReference type="Pfam" id="PF25369">
    <property type="entry name" value="SH3_VIII-1_N"/>
    <property type="match status" value="1"/>
</dbReference>
<dbReference type="PANTHER" id="PTHR13140:SF706">
    <property type="entry name" value="DILUTE CLASS UNCONVENTIONAL MYOSIN, ISOFORM C"/>
    <property type="match status" value="1"/>
</dbReference>
<dbReference type="PROSITE" id="PS51456">
    <property type="entry name" value="MYOSIN_MOTOR"/>
    <property type="match status" value="1"/>
</dbReference>